<keyword evidence="5" id="KW-0732">Signal</keyword>
<dbReference type="EMBL" id="JAKCXM010000273">
    <property type="protein sequence ID" value="KAJ0396957.1"/>
    <property type="molecule type" value="Genomic_DNA"/>
</dbReference>
<keyword evidence="4" id="KW-0812">Transmembrane</keyword>
<evidence type="ECO:0000256" key="3">
    <source>
        <dbReference type="SAM" id="MobiDB-lite"/>
    </source>
</evidence>
<evidence type="ECO:0000256" key="4">
    <source>
        <dbReference type="SAM" id="Phobius"/>
    </source>
</evidence>
<feature type="region of interest" description="Disordered" evidence="3">
    <location>
        <begin position="1441"/>
        <end position="1460"/>
    </location>
</feature>
<keyword evidence="7" id="KW-1185">Reference proteome</keyword>
<keyword evidence="4" id="KW-1133">Transmembrane helix</keyword>
<feature type="transmembrane region" description="Helical" evidence="4">
    <location>
        <begin position="532"/>
        <end position="558"/>
    </location>
</feature>
<comment type="caution">
    <text evidence="6">The sequence shown here is derived from an EMBL/GenBank/DDBJ whole genome shotgun (WGS) entry which is preliminary data.</text>
</comment>
<organism evidence="6 7">
    <name type="scientific">Pythium insidiosum</name>
    <name type="common">Pythiosis disease agent</name>
    <dbReference type="NCBI Taxonomy" id="114742"/>
    <lineage>
        <taxon>Eukaryota</taxon>
        <taxon>Sar</taxon>
        <taxon>Stramenopiles</taxon>
        <taxon>Oomycota</taxon>
        <taxon>Peronosporomycetes</taxon>
        <taxon>Pythiales</taxon>
        <taxon>Pythiaceae</taxon>
        <taxon>Pythium</taxon>
    </lineage>
</organism>
<feature type="transmembrane region" description="Helical" evidence="4">
    <location>
        <begin position="501"/>
        <end position="526"/>
    </location>
</feature>
<keyword evidence="4" id="KW-0472">Membrane</keyword>
<reference evidence="6" key="1">
    <citation type="submission" date="2021-12" db="EMBL/GenBank/DDBJ databases">
        <title>Prjna785345.</title>
        <authorList>
            <person name="Rujirawat T."/>
            <person name="Krajaejun T."/>
        </authorList>
    </citation>
    <scope>NUCLEOTIDE SEQUENCE</scope>
    <source>
        <strain evidence="6">Pi057C3</strain>
    </source>
</reference>
<protein>
    <recommendedName>
        <fullName evidence="8">Inositol-3,4-bisphosphate 4-phosphatase</fullName>
    </recommendedName>
</protein>
<gene>
    <name evidence="6" type="ORF">P43SY_003660</name>
</gene>
<dbReference type="GO" id="GO:0005737">
    <property type="term" value="C:cytoplasm"/>
    <property type="evidence" value="ECO:0007669"/>
    <property type="project" value="TreeGrafter"/>
</dbReference>
<feature type="signal peptide" evidence="5">
    <location>
        <begin position="1"/>
        <end position="22"/>
    </location>
</feature>
<feature type="transmembrane region" description="Helical" evidence="4">
    <location>
        <begin position="726"/>
        <end position="748"/>
    </location>
</feature>
<evidence type="ECO:0000256" key="1">
    <source>
        <dbReference type="ARBA" id="ARBA00022801"/>
    </source>
</evidence>
<evidence type="ECO:0000313" key="7">
    <source>
        <dbReference type="Proteomes" id="UP001209570"/>
    </source>
</evidence>
<evidence type="ECO:0000256" key="5">
    <source>
        <dbReference type="SAM" id="SignalP"/>
    </source>
</evidence>
<feature type="transmembrane region" description="Helical" evidence="4">
    <location>
        <begin position="570"/>
        <end position="590"/>
    </location>
</feature>
<name>A0AAD5LXT8_PYTIN</name>
<dbReference type="CDD" id="cd00637">
    <property type="entry name" value="7tm_classA_rhodopsin-like"/>
    <property type="match status" value="1"/>
</dbReference>
<dbReference type="InterPro" id="IPR039034">
    <property type="entry name" value="INPP4"/>
</dbReference>
<proteinExistence type="predicted"/>
<sequence length="1722" mass="188952">MRRLLVWPLLLLALTLAVGVAADDVRPDDCSACCSPSASASGLRLACCENPRPDGLYNTPNGECSGLPCCSYRGRRAQNRPAWYPCLLFPTCSGDQAKQEFCQGAASWSFMGGATFRCTDACCAGPVLESNRWVGVARAMPGQRDAAFALELKPADFVPAFYPAPGDGARYALRQIVLALPADYDVDDAGGNVTCAIQADAADLTGATTTTTATRCAVARFDPDEMRPHLVVDIPRAFQQQSQPFRVVFDRVITPTGMPDAAAAPQLFSTDSNLVPMYFSFNDTGGNVFATFYHTSELERASLSSGAFVPENIYPGNTGNASLSFFTNARVPRGASIELSFGAKWRFPSDATWAWEALAQGLDGASLATGSADSGGGGSSSDAMRPQLVNFSSQSFNASANKWTLQVEQQDLAIGWVRLAVDRVQNPSVAYSGLNLASIVIRDARQRLIVEGTFSAISVEVMAQPIVSPYNYVTMVVLIGSLLFCTIVIRSNGLTFSLLSIWTDLTAICTVLALVTAIVNNLVWVLTRSGVYFYISRVFLCFTFTMLTAVCFHWGTVLNLKLRQIPKVKTVIAFVVLNLLFYAFQAAMLLSHRDLIERVYTSENDSQSYANQQCKGAEDDDATNSVFSDIQGFLWRCYAENDEQFFLISATVTSLVFLALTLLVMALGVLVMRRGKLVVGHLTGSQQVALVRALRLYYALIGVVTLVYLLSWVIQLASRSSQAISYPWFYIFTVWLPYSIPPCCLIFLQWNATAKTLKDADHDPSSPMSQCAYDEIRTPSFAFSSTKWSDGVSDDSDDGEYTLDGDDVADVSIGGNVDDLIGLSMALEINDRFPRGCFIGIQRLCLDPVSQALLWQQVSTTDTVELQASASAASDAERHVYSFLAVPRIPISSIDDKVRLVVYAVSSATTDGENRHDHREMTAADVLAALDSRSSFGVDDDLDSHYTVSSELGDDELLDGTTRSRIIDELFEEESVADSTDALTSVLPSISIVAEFTVSTDALVSAGARGERLVLVAAEDSYKQMGLRSTPPQLSVHTVLPKAARAKYGIGGIAIGLTPSHTISRQYHIQENDLVVVEDLTESRFSNRIPRQILEVIIRARAKQLMVAQNDLARLDAFDRQRQKGSDRGIYENLIQQIQDDGDISRCRDWMIRRCANMSAYVDELRRLRRLYLARDRKKEYFKASTEKKNQDLRFLPINLHIQEMWVGSSKDSDAADEGCGNNVVYDTVTVGAMAAHVYKFKNGGILGLEQQRMKIKARRREPVALSASYNASSPLWTEEEQKGDTMDWELQRRMDVCFPQAVAALVTAFTRKVDLALQHSEPRVGSHMLEQIARLGFLFNVESLVSTHGNEAGMLEDMAGALNELRNVRFVLVDETEQAPTRDIALSFDVDEETKQNHDAETPSPGSALSGVVDVNVFTSVESAREALGADASGLLLASDAASSAPGSPTNSIETSSSSFSNVGHRLIHHLMRAKSSTFLGSHRSRPTASSLDHLFEYTHLVVGIKVRSSAVKLPETLARGGTIAVVPVLFSQGINEKQTLANNTGSSVTRLQDVINEESLRTLRAYCDRYCNFMDRVRARQQNAAKCTAISRDRVERMLVELERLLDMAQQTRKKRPEILQVSSDLCRRVGGGRVTVCKSAKDRTGMSVTLEQGRLLVQHHGLPEAKKADLVAAMRSQGVRLENAFKNTGRRVFAFNALQRSLLPEEYRCPAQTAGKNVS</sequence>
<feature type="transmembrane region" description="Helical" evidence="4">
    <location>
        <begin position="693"/>
        <end position="714"/>
    </location>
</feature>
<feature type="transmembrane region" description="Helical" evidence="4">
    <location>
        <begin position="645"/>
        <end position="672"/>
    </location>
</feature>
<feature type="chain" id="PRO_5042027025" description="Inositol-3,4-bisphosphate 4-phosphatase" evidence="5">
    <location>
        <begin position="23"/>
        <end position="1722"/>
    </location>
</feature>
<dbReference type="PANTHER" id="PTHR12187:SF11">
    <property type="entry name" value="PHOSPHATIDYLINOSITOL-3,4-BISPHOSPHATE 4-PHOSPHATASE"/>
    <property type="match status" value="1"/>
</dbReference>
<keyword evidence="1" id="KW-0378">Hydrolase</keyword>
<accession>A0AAD5LXT8</accession>
<keyword evidence="2" id="KW-0443">Lipid metabolism</keyword>
<evidence type="ECO:0008006" key="8">
    <source>
        <dbReference type="Google" id="ProtNLM"/>
    </source>
</evidence>
<evidence type="ECO:0000256" key="2">
    <source>
        <dbReference type="ARBA" id="ARBA00023098"/>
    </source>
</evidence>
<feature type="transmembrane region" description="Helical" evidence="4">
    <location>
        <begin position="470"/>
        <end position="489"/>
    </location>
</feature>
<dbReference type="Proteomes" id="UP001209570">
    <property type="component" value="Unassembled WGS sequence"/>
</dbReference>
<evidence type="ECO:0000313" key="6">
    <source>
        <dbReference type="EMBL" id="KAJ0396957.1"/>
    </source>
</evidence>
<dbReference type="GO" id="GO:0016316">
    <property type="term" value="F:phosphatidylinositol-3,4-bisphosphate 4-phosphatase activity"/>
    <property type="evidence" value="ECO:0007669"/>
    <property type="project" value="InterPro"/>
</dbReference>
<dbReference type="PANTHER" id="PTHR12187">
    <property type="entry name" value="AGAP000124-PA"/>
    <property type="match status" value="1"/>
</dbReference>